<dbReference type="SMART" id="SM00760">
    <property type="entry name" value="Bac_DnaA_C"/>
    <property type="match status" value="1"/>
</dbReference>
<dbReference type="Pfam" id="PF08299">
    <property type="entry name" value="Bac_DnaA_C"/>
    <property type="match status" value="1"/>
</dbReference>
<evidence type="ECO:0000313" key="15">
    <source>
        <dbReference type="Proteomes" id="UP000725002"/>
    </source>
</evidence>
<dbReference type="InterPro" id="IPR013159">
    <property type="entry name" value="DnaA_C"/>
</dbReference>
<evidence type="ECO:0000256" key="2">
    <source>
        <dbReference type="ARBA" id="ARBA00022490"/>
    </source>
</evidence>
<dbReference type="Gene3D" id="3.30.300.180">
    <property type="match status" value="1"/>
</dbReference>
<comment type="subcellular location">
    <subcellularLocation>
        <location evidence="8">Cytoplasm</location>
    </subcellularLocation>
</comment>
<evidence type="ECO:0000256" key="3">
    <source>
        <dbReference type="ARBA" id="ARBA00022705"/>
    </source>
</evidence>
<feature type="binding site" evidence="8">
    <location>
        <position position="183"/>
    </location>
    <ligand>
        <name>ATP</name>
        <dbReference type="ChEBI" id="CHEBI:30616"/>
    </ligand>
</feature>
<dbReference type="GO" id="GO:0005737">
    <property type="term" value="C:cytoplasm"/>
    <property type="evidence" value="ECO:0007669"/>
    <property type="project" value="UniProtKB-SubCell"/>
</dbReference>
<dbReference type="InterPro" id="IPR038454">
    <property type="entry name" value="DnaA_N_sf"/>
</dbReference>
<dbReference type="GO" id="GO:0008289">
    <property type="term" value="F:lipid binding"/>
    <property type="evidence" value="ECO:0007669"/>
    <property type="project" value="UniProtKB-KW"/>
</dbReference>
<evidence type="ECO:0000256" key="4">
    <source>
        <dbReference type="ARBA" id="ARBA00022741"/>
    </source>
</evidence>
<comment type="function">
    <text evidence="8 10">Plays an essential role in the initiation and regulation of chromosomal replication. ATP-DnaA binds to the origin of replication (oriC) to initiate formation of the DNA replication initiation complex once per cell cycle. Binds the DnaA box (a 9 base pair repeat at the origin) and separates the double-stranded (ds)DNA. Forms a right-handed helical filament on oriC DNA; dsDNA binds to the exterior of the filament while single-stranded (ss)DNA is stabiized in the filament's interior. The ATP-DnaA-oriC complex binds and stabilizes one strand of the AT-rich DNA unwinding element (DUE), permitting loading of DNA polymerase. After initiation quickly degrades to an ADP-DnaA complex that is not apt for DNA replication. Binds acidic phospholipids.</text>
</comment>
<dbReference type="GO" id="GO:0006270">
    <property type="term" value="P:DNA replication initiation"/>
    <property type="evidence" value="ECO:0007669"/>
    <property type="project" value="UniProtKB-UniRule"/>
</dbReference>
<comment type="caution">
    <text evidence="8">Lacks conserved residue(s) required for the propagation of feature annotation.</text>
</comment>
<feature type="region of interest" description="Domain I, interacts with DnaA modulators" evidence="8">
    <location>
        <begin position="1"/>
        <end position="100"/>
    </location>
</feature>
<dbReference type="GO" id="GO:0005886">
    <property type="term" value="C:plasma membrane"/>
    <property type="evidence" value="ECO:0007669"/>
    <property type="project" value="TreeGrafter"/>
</dbReference>
<dbReference type="GO" id="GO:0003688">
    <property type="term" value="F:DNA replication origin binding"/>
    <property type="evidence" value="ECO:0007669"/>
    <property type="project" value="UniProtKB-UniRule"/>
</dbReference>
<dbReference type="InterPro" id="IPR020591">
    <property type="entry name" value="Chromosome_initiator_DnaA-like"/>
</dbReference>
<evidence type="ECO:0000256" key="5">
    <source>
        <dbReference type="ARBA" id="ARBA00022840"/>
    </source>
</evidence>
<dbReference type="InterPro" id="IPR001957">
    <property type="entry name" value="Chromosome_initiator_DnaA"/>
</dbReference>
<comment type="similarity">
    <text evidence="1 8 11">Belongs to the DnaA family.</text>
</comment>
<dbReference type="AlphaFoldDB" id="A0A940DVP7"/>
<evidence type="ECO:0000256" key="7">
    <source>
        <dbReference type="ARBA" id="ARBA00023125"/>
    </source>
</evidence>
<keyword evidence="7 8" id="KW-0238">DNA-binding</keyword>
<accession>A0A940DVP7</accession>
<dbReference type="EMBL" id="JADILV010000077">
    <property type="protein sequence ID" value="MBO8484531.1"/>
    <property type="molecule type" value="Genomic_DNA"/>
</dbReference>
<dbReference type="CDD" id="cd00009">
    <property type="entry name" value="AAA"/>
    <property type="match status" value="1"/>
</dbReference>
<dbReference type="InterPro" id="IPR010921">
    <property type="entry name" value="Trp_repressor/repl_initiator"/>
</dbReference>
<dbReference type="SMART" id="SM00382">
    <property type="entry name" value="AAA"/>
    <property type="match status" value="1"/>
</dbReference>
<proteinExistence type="inferred from homology"/>
<evidence type="ECO:0000256" key="6">
    <source>
        <dbReference type="ARBA" id="ARBA00023121"/>
    </source>
</evidence>
<evidence type="ECO:0000256" key="9">
    <source>
        <dbReference type="NCBIfam" id="TIGR00362"/>
    </source>
</evidence>
<keyword evidence="4 8" id="KW-0547">Nucleotide-binding</keyword>
<dbReference type="GO" id="GO:0005524">
    <property type="term" value="F:ATP binding"/>
    <property type="evidence" value="ECO:0007669"/>
    <property type="project" value="UniProtKB-UniRule"/>
</dbReference>
<dbReference type="SUPFAM" id="SSF52540">
    <property type="entry name" value="P-loop containing nucleoside triphosphate hydrolases"/>
    <property type="match status" value="1"/>
</dbReference>
<sequence>MLSEKHTLVWNRCLQIIEQIVEPQQFTVWFKPIRPVSLVDSTLTVEVPTEFFREYLEECFLDVLKKTLKRELGAGAKLQYMVKPVAVQPPMTYPAIHGHAPVNKAINISTSASQVANPSPLVFPGTATHRVQVNPQLNPVYCFGNLVEGECNKMGITAGESISDAPGKTPFNPLFLFGGPGLGKTHLAQAIGIAIKEKHPELVVLYVPANRFKTQYMDAVSVKNKLVDFLAFYMKMDVLIVDDIQELVSPGTQNAFFHIFNHLHQSGKQLIFTSDRPPVDLQNFEERLLSRLKWGLSVELTRPDFSTRLAMLKARSFREGVSISDDVLIYLATRITSNFRELEGTLISLIANATLTHKEVTVEMAEHITENIVGEKESDITIDKVQKAVCDYFNITRDTLLSKSRKRQIVQARQIAMYVSRSLINCSLATIGAELGGKDHATVLHACTTVSDLMTIDKSFKQYVTDIEKMLVPVR</sequence>
<dbReference type="Pfam" id="PF11638">
    <property type="entry name" value="DnaA_N"/>
    <property type="match status" value="1"/>
</dbReference>
<dbReference type="InterPro" id="IPR027417">
    <property type="entry name" value="P-loop_NTPase"/>
</dbReference>
<evidence type="ECO:0000259" key="12">
    <source>
        <dbReference type="SMART" id="SM00382"/>
    </source>
</evidence>
<dbReference type="InterPro" id="IPR003593">
    <property type="entry name" value="AAA+_ATPase"/>
</dbReference>
<evidence type="ECO:0000256" key="8">
    <source>
        <dbReference type="HAMAP-Rule" id="MF_00377"/>
    </source>
</evidence>
<evidence type="ECO:0000313" key="14">
    <source>
        <dbReference type="EMBL" id="MBO8484531.1"/>
    </source>
</evidence>
<feature type="binding site" evidence="8">
    <location>
        <position position="185"/>
    </location>
    <ligand>
        <name>ATP</name>
        <dbReference type="ChEBI" id="CHEBI:30616"/>
    </ligand>
</feature>
<dbReference type="GO" id="GO:0006275">
    <property type="term" value="P:regulation of DNA replication"/>
    <property type="evidence" value="ECO:0007669"/>
    <property type="project" value="UniProtKB-UniRule"/>
</dbReference>
<dbReference type="InterPro" id="IPR013317">
    <property type="entry name" value="DnaA_dom"/>
</dbReference>
<name>A0A940DVP7_9BACT</name>
<dbReference type="InterPro" id="IPR018312">
    <property type="entry name" value="Chromosome_initiator_DnaA_CS"/>
</dbReference>
<dbReference type="PANTHER" id="PTHR30050">
    <property type="entry name" value="CHROMOSOMAL REPLICATION INITIATOR PROTEIN DNAA"/>
    <property type="match status" value="1"/>
</dbReference>
<dbReference type="Pfam" id="PF00308">
    <property type="entry name" value="Bac_DnaA"/>
    <property type="match status" value="1"/>
</dbReference>
<keyword evidence="5 8" id="KW-0067">ATP-binding</keyword>
<reference evidence="14" key="2">
    <citation type="journal article" date="2021" name="PeerJ">
        <title>Extensive microbial diversity within the chicken gut microbiome revealed by metagenomics and culture.</title>
        <authorList>
            <person name="Gilroy R."/>
            <person name="Ravi A."/>
            <person name="Getino M."/>
            <person name="Pursley I."/>
            <person name="Horton D.L."/>
            <person name="Alikhan N.F."/>
            <person name="Baker D."/>
            <person name="Gharbi K."/>
            <person name="Hall N."/>
            <person name="Watson M."/>
            <person name="Adriaenssens E.M."/>
            <person name="Foster-Nyarko E."/>
            <person name="Jarju S."/>
            <person name="Secka A."/>
            <person name="Antonio M."/>
            <person name="Oren A."/>
            <person name="Chaudhuri R.R."/>
            <person name="La Ragione R."/>
            <person name="Hildebrand F."/>
            <person name="Pallen M.J."/>
        </authorList>
    </citation>
    <scope>NUCLEOTIDE SEQUENCE</scope>
    <source>
        <strain evidence="14">G3-8215</strain>
    </source>
</reference>
<dbReference type="Gene3D" id="1.10.1750.10">
    <property type="match status" value="1"/>
</dbReference>
<dbReference type="CDD" id="cd06571">
    <property type="entry name" value="Bac_DnaA_C"/>
    <property type="match status" value="1"/>
</dbReference>
<feature type="domain" description="Chromosomal replication initiator DnaA C-terminal" evidence="13">
    <location>
        <begin position="381"/>
        <end position="450"/>
    </location>
</feature>
<dbReference type="SUPFAM" id="SSF48295">
    <property type="entry name" value="TrpR-like"/>
    <property type="match status" value="1"/>
</dbReference>
<comment type="caution">
    <text evidence="14">The sequence shown here is derived from an EMBL/GenBank/DDBJ whole genome shotgun (WGS) entry which is preliminary data.</text>
</comment>
<gene>
    <name evidence="8 14" type="primary">dnaA</name>
    <name evidence="14" type="ORF">IAB75_10550</name>
</gene>
<protein>
    <recommendedName>
        <fullName evidence="8 9">Chromosomal replication initiator protein DnaA</fullName>
    </recommendedName>
</protein>
<dbReference type="Gene3D" id="1.10.8.60">
    <property type="match status" value="1"/>
</dbReference>
<dbReference type="Gene3D" id="3.40.50.300">
    <property type="entry name" value="P-loop containing nucleotide triphosphate hydrolases"/>
    <property type="match status" value="1"/>
</dbReference>
<comment type="subunit">
    <text evidence="8">Oligomerizes as a right-handed, spiral filament on DNA at oriC.</text>
</comment>
<evidence type="ECO:0000256" key="10">
    <source>
        <dbReference type="RuleBase" id="RU000577"/>
    </source>
</evidence>
<evidence type="ECO:0000259" key="13">
    <source>
        <dbReference type="SMART" id="SM00760"/>
    </source>
</evidence>
<keyword evidence="6 8" id="KW-0446">Lipid-binding</keyword>
<dbReference type="PRINTS" id="PR00051">
    <property type="entry name" value="DNAA"/>
</dbReference>
<keyword evidence="3 8" id="KW-0235">DNA replication</keyword>
<feature type="binding site" evidence="8">
    <location>
        <position position="181"/>
    </location>
    <ligand>
        <name>ATP</name>
        <dbReference type="ChEBI" id="CHEBI:30616"/>
    </ligand>
</feature>
<organism evidence="14 15">
    <name type="scientific">Candidatus Cryptobacteroides avicola</name>
    <dbReference type="NCBI Taxonomy" id="2840757"/>
    <lineage>
        <taxon>Bacteria</taxon>
        <taxon>Pseudomonadati</taxon>
        <taxon>Bacteroidota</taxon>
        <taxon>Bacteroidia</taxon>
        <taxon>Bacteroidales</taxon>
        <taxon>Candidatus Cryptobacteroides</taxon>
    </lineage>
</organism>
<feature type="binding site" evidence="8">
    <location>
        <position position="184"/>
    </location>
    <ligand>
        <name>ATP</name>
        <dbReference type="ChEBI" id="CHEBI:30616"/>
    </ligand>
</feature>
<dbReference type="Proteomes" id="UP000725002">
    <property type="component" value="Unassembled WGS sequence"/>
</dbReference>
<keyword evidence="2 8" id="KW-0963">Cytoplasm</keyword>
<dbReference type="PROSITE" id="PS01008">
    <property type="entry name" value="DNAA"/>
    <property type="match status" value="1"/>
</dbReference>
<dbReference type="InterPro" id="IPR024633">
    <property type="entry name" value="DnaA_N_dom"/>
</dbReference>
<evidence type="ECO:0000256" key="11">
    <source>
        <dbReference type="RuleBase" id="RU004227"/>
    </source>
</evidence>
<feature type="domain" description="AAA+ ATPase" evidence="12">
    <location>
        <begin position="170"/>
        <end position="300"/>
    </location>
</feature>
<dbReference type="NCBIfam" id="TIGR00362">
    <property type="entry name" value="DnaA"/>
    <property type="match status" value="1"/>
</dbReference>
<comment type="domain">
    <text evidence="8">Domain I is involved in oligomerization and binding regulators, domain II is flexibile and of varying length in different bacteria, domain III forms the AAA+ region, while domain IV binds dsDNA.</text>
</comment>
<reference evidence="14" key="1">
    <citation type="submission" date="2020-10" db="EMBL/GenBank/DDBJ databases">
        <authorList>
            <person name="Gilroy R."/>
        </authorList>
    </citation>
    <scope>NUCLEOTIDE SEQUENCE</scope>
    <source>
        <strain evidence="14">G3-8215</strain>
    </source>
</reference>
<dbReference type="PANTHER" id="PTHR30050:SF2">
    <property type="entry name" value="CHROMOSOMAL REPLICATION INITIATOR PROTEIN DNAA"/>
    <property type="match status" value="1"/>
</dbReference>
<dbReference type="HAMAP" id="MF_00377">
    <property type="entry name" value="DnaA_bact"/>
    <property type="match status" value="1"/>
</dbReference>
<evidence type="ECO:0000256" key="1">
    <source>
        <dbReference type="ARBA" id="ARBA00006583"/>
    </source>
</evidence>
<feature type="region of interest" description="Domain IV, binds dsDNA" evidence="8">
    <location>
        <begin position="354"/>
        <end position="475"/>
    </location>
</feature>